<organism evidence="4 5">
    <name type="scientific">Elaeis guineensis var. tenera</name>
    <name type="common">Oil palm</name>
    <dbReference type="NCBI Taxonomy" id="51953"/>
    <lineage>
        <taxon>Eukaryota</taxon>
        <taxon>Viridiplantae</taxon>
        <taxon>Streptophyta</taxon>
        <taxon>Embryophyta</taxon>
        <taxon>Tracheophyta</taxon>
        <taxon>Spermatophyta</taxon>
        <taxon>Magnoliopsida</taxon>
        <taxon>Liliopsida</taxon>
        <taxon>Arecaceae</taxon>
        <taxon>Arecoideae</taxon>
        <taxon>Cocoseae</taxon>
        <taxon>Elaeidinae</taxon>
        <taxon>Elaeis</taxon>
    </lineage>
</organism>
<evidence type="ECO:0000259" key="3">
    <source>
        <dbReference type="PROSITE" id="PS50089"/>
    </source>
</evidence>
<proteinExistence type="predicted"/>
<dbReference type="OrthoDB" id="6078042at2759"/>
<dbReference type="SUPFAM" id="SSF57850">
    <property type="entry name" value="RING/U-box"/>
    <property type="match status" value="1"/>
</dbReference>
<dbReference type="AlphaFoldDB" id="A0A6I9RIL6"/>
<dbReference type="RefSeq" id="XP_010926868.1">
    <property type="nucleotide sequence ID" value="XM_010928566.3"/>
</dbReference>
<dbReference type="KEGG" id="egu:105049032"/>
<sequence length="780" mass="86660">MASSVARMPTDDWRDPNRLAAGVFGAHAHHPFGNNLRKVLVREPDRDPVGVTSSTSTSSSTTMAVGGRDAVGPRKMTELSSAVGEDSGSLRTARKRESQILDRWAARQAREMVTTIERQAHQAEISALTTTTQPVSARAASFLRDSSPALSDTSAATAAVSAASTSSSIDLPPNVRASSLIQMWRELEAEAGITPTNRTTSGNSNSAFTSAAAAMAEEPSGGSDVCDDSEAFGDWDSDITITTAHSSMSESERGRVGSIVKMLSSANATRSSAAAAWIEDVEPLSRESPGVSDHGDSQNQSLRSTGAGLRRMRGRREMEDWLAKLEQGRRNELSAVAERQPVSRFLHRGRLQSMLRLRALRREVAVQDQLRTASTTLELDRLQSASIISFLRQRFNNRGQDDVSGVPVVESSSCVHNQFPIDTQGSEYPHSADQCTGDSNRYEVVISPRDLENLPPELNSPHSGSDDLQEGSHTLDGSWDDRSLWVSNLDWQRLVDSSPSHESQGDIITEEVESYAHQNIRSSDPMWITGPLNSWREWGVSRQATYHDLGGNFSDNEEIRDLLERRRVSTSLASDFCDKMNRLILSFLQRQAQQSFDDNYVEDYEEQTFWRQSDEFQNADQVASSSSSLIPMPYQTQHHLDRWQHTSFRHHSSQNFLEMETMNDLRSDMAQIHHEINELRKLVENCMEWQANLQHSIKQEVSHAVYQSLGLGSASFSSQSITGRKGSCCICCEMQVDSLLYRCGHMCTCFKCAHELQWSSGKCPICRSRIVDVVRAYPNS</sequence>
<dbReference type="Pfam" id="PF13920">
    <property type="entry name" value="zf-C3HC4_3"/>
    <property type="match status" value="1"/>
</dbReference>
<dbReference type="InterPro" id="IPR001841">
    <property type="entry name" value="Znf_RING"/>
</dbReference>
<dbReference type="PROSITE" id="PS50089">
    <property type="entry name" value="ZF_RING_2"/>
    <property type="match status" value="1"/>
</dbReference>
<dbReference type="PANTHER" id="PTHR47820">
    <property type="entry name" value="BNAC05G24000D PROTEIN"/>
    <property type="match status" value="1"/>
</dbReference>
<dbReference type="InterPro" id="IPR013083">
    <property type="entry name" value="Znf_RING/FYVE/PHD"/>
</dbReference>
<dbReference type="Gene3D" id="3.30.40.10">
    <property type="entry name" value="Zinc/RING finger domain, C3HC4 (zinc finger)"/>
    <property type="match status" value="1"/>
</dbReference>
<evidence type="ECO:0000313" key="5">
    <source>
        <dbReference type="RefSeq" id="XP_010926868.1"/>
    </source>
</evidence>
<name>A0A6I9RIL6_ELAGV</name>
<dbReference type="GO" id="GO:0008270">
    <property type="term" value="F:zinc ion binding"/>
    <property type="evidence" value="ECO:0007669"/>
    <property type="project" value="UniProtKB-KW"/>
</dbReference>
<dbReference type="GeneID" id="105049032"/>
<gene>
    <name evidence="5" type="primary">LOC105049032</name>
</gene>
<dbReference type="CDD" id="cd16647">
    <property type="entry name" value="mRING-HC-C3HC5_NEU1"/>
    <property type="match status" value="1"/>
</dbReference>
<feature type="domain" description="RING-type" evidence="3">
    <location>
        <begin position="728"/>
        <end position="767"/>
    </location>
</feature>
<feature type="region of interest" description="Disordered" evidence="2">
    <location>
        <begin position="449"/>
        <end position="475"/>
    </location>
</feature>
<evidence type="ECO:0000313" key="4">
    <source>
        <dbReference type="Proteomes" id="UP000504607"/>
    </source>
</evidence>
<protein>
    <submittedName>
        <fullName evidence="5">Uncharacterized protein LOC105049032 isoform X1</fullName>
    </submittedName>
</protein>
<keyword evidence="1" id="KW-0479">Metal-binding</keyword>
<feature type="region of interest" description="Disordered" evidence="2">
    <location>
        <begin position="285"/>
        <end position="310"/>
    </location>
</feature>
<keyword evidence="4" id="KW-1185">Reference proteome</keyword>
<feature type="compositionally biased region" description="Low complexity" evidence="2">
    <location>
        <begin position="52"/>
        <end position="62"/>
    </location>
</feature>
<dbReference type="InParanoid" id="A0A6I9RIL6"/>
<feature type="region of interest" description="Disordered" evidence="2">
    <location>
        <begin position="46"/>
        <end position="71"/>
    </location>
</feature>
<dbReference type="Proteomes" id="UP000504607">
    <property type="component" value="Chromosome 7"/>
</dbReference>
<evidence type="ECO:0000256" key="1">
    <source>
        <dbReference type="PROSITE-ProRule" id="PRU00175"/>
    </source>
</evidence>
<keyword evidence="1" id="KW-0863">Zinc-finger</keyword>
<dbReference type="PANTHER" id="PTHR47820:SF3">
    <property type="entry name" value="OS07G0499800 PROTEIN"/>
    <property type="match status" value="1"/>
</dbReference>
<accession>A0A6I9RIL6</accession>
<reference evidence="5" key="1">
    <citation type="submission" date="2025-08" db="UniProtKB">
        <authorList>
            <consortium name="RefSeq"/>
        </authorList>
    </citation>
    <scope>IDENTIFICATION</scope>
</reference>
<keyword evidence="1" id="KW-0862">Zinc</keyword>
<evidence type="ECO:0000256" key="2">
    <source>
        <dbReference type="SAM" id="MobiDB-lite"/>
    </source>
</evidence>